<protein>
    <submittedName>
        <fullName evidence="1">Uncharacterized protein</fullName>
    </submittedName>
</protein>
<proteinExistence type="predicted"/>
<keyword evidence="2" id="KW-1185">Reference proteome</keyword>
<name>A0A3Q9G614_9ACTO</name>
<evidence type="ECO:0000313" key="1">
    <source>
        <dbReference type="EMBL" id="AZQ76048.1"/>
    </source>
</evidence>
<evidence type="ECO:0000313" key="2">
    <source>
        <dbReference type="Proteomes" id="UP000280344"/>
    </source>
</evidence>
<dbReference type="KEGG" id="flh:EJ997_00635"/>
<dbReference type="RefSeq" id="WP_126702857.1">
    <property type="nucleotide sequence ID" value="NZ_CP034593.1"/>
</dbReference>
<accession>A0A3Q9G614</accession>
<dbReference type="EMBL" id="CP034593">
    <property type="protein sequence ID" value="AZQ76048.1"/>
    <property type="molecule type" value="Genomic_DNA"/>
</dbReference>
<sequence>MTLTGLVIGRDAATAEVAAVMKREFTDVDTVQADNIDEARVAVQDFDDSTPLPSSSSRFLWTG</sequence>
<dbReference type="AlphaFoldDB" id="A0A3Q9G614"/>
<reference evidence="1 2" key="1">
    <citation type="submission" date="2018-12" db="EMBL/GenBank/DDBJ databases">
        <title>Complete genome sequence of Flaviflexus sp. H23T48.</title>
        <authorList>
            <person name="Bae J.-W."/>
            <person name="Lee J.-Y."/>
        </authorList>
    </citation>
    <scope>NUCLEOTIDE SEQUENCE [LARGE SCALE GENOMIC DNA]</scope>
    <source>
        <strain evidence="1 2">H23T48</strain>
    </source>
</reference>
<dbReference type="Proteomes" id="UP000280344">
    <property type="component" value="Chromosome"/>
</dbReference>
<gene>
    <name evidence="1" type="ORF">EJ997_00635</name>
</gene>
<organism evidence="1 2">
    <name type="scientific">Flaviflexus ciconiae</name>
    <dbReference type="NCBI Taxonomy" id="2496867"/>
    <lineage>
        <taxon>Bacteria</taxon>
        <taxon>Bacillati</taxon>
        <taxon>Actinomycetota</taxon>
        <taxon>Actinomycetes</taxon>
        <taxon>Actinomycetales</taxon>
        <taxon>Actinomycetaceae</taxon>
        <taxon>Flaviflexus</taxon>
    </lineage>
</organism>